<name>A0A1Q5UFN5_9EURO</name>
<dbReference type="EMBL" id="MNBE01000293">
    <property type="protein sequence ID" value="OKP11286.1"/>
    <property type="molecule type" value="Genomic_DNA"/>
</dbReference>
<evidence type="ECO:0000256" key="7">
    <source>
        <dbReference type="ARBA" id="ARBA00038363"/>
    </source>
</evidence>
<dbReference type="InterPro" id="IPR008949">
    <property type="entry name" value="Isoprenoid_synthase_dom_sf"/>
</dbReference>
<evidence type="ECO:0000256" key="3">
    <source>
        <dbReference type="ARBA" id="ARBA00022723"/>
    </source>
</evidence>
<keyword evidence="3" id="KW-0479">Metal-binding</keyword>
<evidence type="ECO:0000256" key="1">
    <source>
        <dbReference type="ARBA" id="ARBA00004721"/>
    </source>
</evidence>
<dbReference type="SFLD" id="SFLDS00005">
    <property type="entry name" value="Isoprenoid_Synthase_Type_I"/>
    <property type="match status" value="1"/>
</dbReference>
<dbReference type="GO" id="GO:0046872">
    <property type="term" value="F:metal ion binding"/>
    <property type="evidence" value="ECO:0007669"/>
    <property type="project" value="UniProtKB-KW"/>
</dbReference>
<keyword evidence="2 9" id="KW-0808">Transferase</keyword>
<organism evidence="11 12">
    <name type="scientific">Penicillium subrubescens</name>
    <dbReference type="NCBI Taxonomy" id="1316194"/>
    <lineage>
        <taxon>Eukaryota</taxon>
        <taxon>Fungi</taxon>
        <taxon>Dikarya</taxon>
        <taxon>Ascomycota</taxon>
        <taxon>Pezizomycotina</taxon>
        <taxon>Eurotiomycetes</taxon>
        <taxon>Eurotiomycetidae</taxon>
        <taxon>Eurotiales</taxon>
        <taxon>Aspergillaceae</taxon>
        <taxon>Penicillium</taxon>
    </lineage>
</organism>
<accession>A0A1Q5UFN5</accession>
<dbReference type="SUPFAM" id="SSF48576">
    <property type="entry name" value="Terpenoid synthases"/>
    <property type="match status" value="1"/>
</dbReference>
<dbReference type="PANTHER" id="PTHR12001">
    <property type="entry name" value="GERANYLGERANYL PYROPHOSPHATE SYNTHASE"/>
    <property type="match status" value="1"/>
</dbReference>
<dbReference type="InterPro" id="IPR033749">
    <property type="entry name" value="Polyprenyl_synt_CS"/>
</dbReference>
<evidence type="ECO:0000313" key="12">
    <source>
        <dbReference type="Proteomes" id="UP000186955"/>
    </source>
</evidence>
<dbReference type="PANTHER" id="PTHR12001:SF72">
    <property type="entry name" value="THIJ_PFPI FAMILY PROTEIN (AFU_ORTHOLOGUE AFUA_3G01210)-RELATED"/>
    <property type="match status" value="1"/>
</dbReference>
<proteinExistence type="inferred from homology"/>
<evidence type="ECO:0000256" key="8">
    <source>
        <dbReference type="ARBA" id="ARBA00038372"/>
    </source>
</evidence>
<dbReference type="GO" id="GO:0046165">
    <property type="term" value="P:alcohol biosynthetic process"/>
    <property type="evidence" value="ECO:0007669"/>
    <property type="project" value="UniProtKB-ARBA"/>
</dbReference>
<evidence type="ECO:0000256" key="10">
    <source>
        <dbReference type="SAM" id="MobiDB-lite"/>
    </source>
</evidence>
<evidence type="ECO:0000256" key="6">
    <source>
        <dbReference type="ARBA" id="ARBA00023268"/>
    </source>
</evidence>
<sequence>MDILQRTRLFRRRLAAKKTSQLLSTASKSDSTTRESSTPSGSSNVTITTSPSSVSDSLVLDYSALTAPCDYIRSLPSKNVRKKLIDAFNVWFQLPDDATTGIENIISDLHNSSLILDDMQDNSLLRRGRPATHCIFGNAQSINSATYMVLSSCLILQRMPPPGLGVIDVLLNGLRELSLGQSWELKWKFHLSCPSVQEYTAMIDGKTGAMFVLLVRLMHRFSQHNLSLPELDRFATLLGRFYQVRDDYLNLQNDSYSEQKGFCEDLDEGKFSFPIVSCFNSDPVARDIIIGIFRQNGNSESTLSKNTKIYILGLIKRSGAFEATRELLDRSMHELRAALSSLEESTGQKNPGLRAILTALSMF</sequence>
<comment type="caution">
    <text evidence="11">The sequence shown here is derived from an EMBL/GenBank/DDBJ whole genome shotgun (WGS) entry which is preliminary data.</text>
</comment>
<dbReference type="GO" id="GO:0008299">
    <property type="term" value="P:isoprenoid biosynthetic process"/>
    <property type="evidence" value="ECO:0007669"/>
    <property type="project" value="InterPro"/>
</dbReference>
<dbReference type="InterPro" id="IPR000092">
    <property type="entry name" value="Polyprenyl_synt"/>
</dbReference>
<evidence type="ECO:0000256" key="9">
    <source>
        <dbReference type="RuleBase" id="RU004466"/>
    </source>
</evidence>
<evidence type="ECO:0000313" key="11">
    <source>
        <dbReference type="EMBL" id="OKP11286.1"/>
    </source>
</evidence>
<keyword evidence="5" id="KW-0456">Lyase</keyword>
<dbReference type="STRING" id="1316194.A0A1Q5UFN5"/>
<dbReference type="Proteomes" id="UP000186955">
    <property type="component" value="Unassembled WGS sequence"/>
</dbReference>
<comment type="similarity">
    <text evidence="8">In the N-terminal section; belongs to the terpene synthase family.</text>
</comment>
<feature type="compositionally biased region" description="Polar residues" evidence="10">
    <location>
        <begin position="21"/>
        <end position="41"/>
    </location>
</feature>
<keyword evidence="4" id="KW-0460">Magnesium</keyword>
<dbReference type="OrthoDB" id="6921389at2759"/>
<reference evidence="11 12" key="1">
    <citation type="submission" date="2016-10" db="EMBL/GenBank/DDBJ databases">
        <title>Genome sequence of the ascomycete fungus Penicillium subrubescens.</title>
        <authorList>
            <person name="De Vries R.P."/>
            <person name="Peng M."/>
            <person name="Dilokpimol A."/>
            <person name="Hilden K."/>
            <person name="Makela M.R."/>
            <person name="Grigoriev I."/>
            <person name="Riley R."/>
            <person name="Granchi Z."/>
        </authorList>
    </citation>
    <scope>NUCLEOTIDE SEQUENCE [LARGE SCALE GENOMIC DNA]</scope>
    <source>
        <strain evidence="11 12">CBS 132785</strain>
    </source>
</reference>
<dbReference type="Pfam" id="PF00348">
    <property type="entry name" value="polyprenyl_synt"/>
    <property type="match status" value="1"/>
</dbReference>
<feature type="region of interest" description="Disordered" evidence="10">
    <location>
        <begin position="21"/>
        <end position="52"/>
    </location>
</feature>
<gene>
    <name evidence="11" type="ORF">PENSUB_3308</name>
</gene>
<feature type="compositionally biased region" description="Low complexity" evidence="10">
    <location>
        <begin position="42"/>
        <end position="52"/>
    </location>
</feature>
<evidence type="ECO:0000256" key="4">
    <source>
        <dbReference type="ARBA" id="ARBA00022842"/>
    </source>
</evidence>
<keyword evidence="12" id="KW-1185">Reference proteome</keyword>
<dbReference type="GO" id="GO:0004659">
    <property type="term" value="F:prenyltransferase activity"/>
    <property type="evidence" value="ECO:0007669"/>
    <property type="project" value="InterPro"/>
</dbReference>
<dbReference type="GO" id="GO:0016829">
    <property type="term" value="F:lyase activity"/>
    <property type="evidence" value="ECO:0007669"/>
    <property type="project" value="UniProtKB-KW"/>
</dbReference>
<dbReference type="PROSITE" id="PS00723">
    <property type="entry name" value="POLYPRENYL_SYNTHASE_1"/>
    <property type="match status" value="1"/>
</dbReference>
<comment type="similarity">
    <text evidence="9">Belongs to the FPP/GGPP synthase family.</text>
</comment>
<protein>
    <submittedName>
        <fullName evidence="11">Geranylgeranyl pyrophosphate synthase</fullName>
    </submittedName>
</protein>
<comment type="similarity">
    <text evidence="7">In the C-terminal section; belongs to the FPP/GGPP synthase family.</text>
</comment>
<comment type="pathway">
    <text evidence="1">Secondary metabolite biosynthesis; terpenoid biosynthesis.</text>
</comment>
<dbReference type="GO" id="GO:0043386">
    <property type="term" value="P:mycotoxin biosynthetic process"/>
    <property type="evidence" value="ECO:0007669"/>
    <property type="project" value="UniProtKB-ARBA"/>
</dbReference>
<dbReference type="PROSITE" id="PS00444">
    <property type="entry name" value="POLYPRENYL_SYNTHASE_2"/>
    <property type="match status" value="1"/>
</dbReference>
<dbReference type="CDD" id="cd00867">
    <property type="entry name" value="Trans_IPPS"/>
    <property type="match status" value="1"/>
</dbReference>
<keyword evidence="6" id="KW-0511">Multifunctional enzyme</keyword>
<evidence type="ECO:0000256" key="5">
    <source>
        <dbReference type="ARBA" id="ARBA00023239"/>
    </source>
</evidence>
<dbReference type="Gene3D" id="1.10.600.10">
    <property type="entry name" value="Farnesyl Diphosphate Synthase"/>
    <property type="match status" value="1"/>
</dbReference>
<evidence type="ECO:0000256" key="2">
    <source>
        <dbReference type="ARBA" id="ARBA00022679"/>
    </source>
</evidence>
<dbReference type="AlphaFoldDB" id="A0A1Q5UFN5"/>